<dbReference type="AlphaFoldDB" id="A0A8X6YWP4"/>
<dbReference type="InterPro" id="IPR024989">
    <property type="entry name" value="MFS_assoc_dom"/>
</dbReference>
<dbReference type="Pfam" id="PF12832">
    <property type="entry name" value="MFS_1_like"/>
    <property type="match status" value="1"/>
</dbReference>
<dbReference type="Proteomes" id="UP000886998">
    <property type="component" value="Unassembled WGS sequence"/>
</dbReference>
<comment type="similarity">
    <text evidence="2">Belongs to the major facilitator superfamily. MFSD6 family.</text>
</comment>
<name>A0A8X6YWP4_9ARAC</name>
<protein>
    <submittedName>
        <fullName evidence="8">Major facilitator superfamily domain-containing protein 6</fullName>
    </submittedName>
</protein>
<evidence type="ECO:0000256" key="1">
    <source>
        <dbReference type="ARBA" id="ARBA00004141"/>
    </source>
</evidence>
<dbReference type="PANTHER" id="PTHR16172">
    <property type="entry name" value="MAJOR FACILITATOR SUPERFAMILY DOMAIN-CONTAINING PROTEIN 6-LIKE"/>
    <property type="match status" value="1"/>
</dbReference>
<dbReference type="InterPro" id="IPR036259">
    <property type="entry name" value="MFS_trans_sf"/>
</dbReference>
<keyword evidence="5 6" id="KW-0472">Membrane</keyword>
<evidence type="ECO:0000256" key="5">
    <source>
        <dbReference type="ARBA" id="ARBA00023136"/>
    </source>
</evidence>
<dbReference type="GO" id="GO:0016020">
    <property type="term" value="C:membrane"/>
    <property type="evidence" value="ECO:0007669"/>
    <property type="project" value="UniProtKB-SubCell"/>
</dbReference>
<feature type="transmembrane region" description="Helical" evidence="6">
    <location>
        <begin position="109"/>
        <end position="132"/>
    </location>
</feature>
<feature type="domain" description="Major facilitator superfamily associated" evidence="7">
    <location>
        <begin position="4"/>
        <end position="72"/>
    </location>
</feature>
<dbReference type="SUPFAM" id="SSF103473">
    <property type="entry name" value="MFS general substrate transporter"/>
    <property type="match status" value="1"/>
</dbReference>
<keyword evidence="9" id="KW-1185">Reference proteome</keyword>
<accession>A0A8X6YWP4</accession>
<feature type="transmembrane region" description="Helical" evidence="6">
    <location>
        <begin position="54"/>
        <end position="72"/>
    </location>
</feature>
<sequence length="154" mass="17106">MMSANAMFTLSDTACCDSVQKFGTDFGRQRLWGAIGWGLMSPVGGLINDYTDDYAASWTLMAIMSVVALFNIRRLDLVKPHFSQNILKDVGLVLSWGDFPVFKTGCSCVVLGTGVTWFFNLVLTTLVVVFLWDGRCSVFVGEIPFCYSGWMLKK</sequence>
<reference evidence="8" key="1">
    <citation type="submission" date="2020-08" db="EMBL/GenBank/DDBJ databases">
        <title>Multicomponent nature underlies the extraordinary mechanical properties of spider dragline silk.</title>
        <authorList>
            <person name="Kono N."/>
            <person name="Nakamura H."/>
            <person name="Mori M."/>
            <person name="Yoshida Y."/>
            <person name="Ohtoshi R."/>
            <person name="Malay A.D."/>
            <person name="Moran D.A.P."/>
            <person name="Tomita M."/>
            <person name="Numata K."/>
            <person name="Arakawa K."/>
        </authorList>
    </citation>
    <scope>NUCLEOTIDE SEQUENCE</scope>
</reference>
<dbReference type="InterPro" id="IPR051717">
    <property type="entry name" value="MFS_MFSD6"/>
</dbReference>
<evidence type="ECO:0000313" key="9">
    <source>
        <dbReference type="Proteomes" id="UP000886998"/>
    </source>
</evidence>
<evidence type="ECO:0000313" key="8">
    <source>
        <dbReference type="EMBL" id="GFY79317.1"/>
    </source>
</evidence>
<evidence type="ECO:0000256" key="2">
    <source>
        <dbReference type="ARBA" id="ARBA00005241"/>
    </source>
</evidence>
<dbReference type="EMBL" id="BMAV01023511">
    <property type="protein sequence ID" value="GFY79317.1"/>
    <property type="molecule type" value="Genomic_DNA"/>
</dbReference>
<evidence type="ECO:0000256" key="4">
    <source>
        <dbReference type="ARBA" id="ARBA00022989"/>
    </source>
</evidence>
<evidence type="ECO:0000259" key="7">
    <source>
        <dbReference type="Pfam" id="PF12832"/>
    </source>
</evidence>
<dbReference type="OrthoDB" id="515887at2759"/>
<gene>
    <name evidence="8" type="primary">MFSD6_2</name>
    <name evidence="8" type="ORF">TNIN_484511</name>
</gene>
<evidence type="ECO:0000256" key="6">
    <source>
        <dbReference type="SAM" id="Phobius"/>
    </source>
</evidence>
<organism evidence="8 9">
    <name type="scientific">Trichonephila inaurata madagascariensis</name>
    <dbReference type="NCBI Taxonomy" id="2747483"/>
    <lineage>
        <taxon>Eukaryota</taxon>
        <taxon>Metazoa</taxon>
        <taxon>Ecdysozoa</taxon>
        <taxon>Arthropoda</taxon>
        <taxon>Chelicerata</taxon>
        <taxon>Arachnida</taxon>
        <taxon>Araneae</taxon>
        <taxon>Araneomorphae</taxon>
        <taxon>Entelegynae</taxon>
        <taxon>Araneoidea</taxon>
        <taxon>Nephilidae</taxon>
        <taxon>Trichonephila</taxon>
        <taxon>Trichonephila inaurata</taxon>
    </lineage>
</organism>
<evidence type="ECO:0000256" key="3">
    <source>
        <dbReference type="ARBA" id="ARBA00022692"/>
    </source>
</evidence>
<comment type="caution">
    <text evidence="8">The sequence shown here is derived from an EMBL/GenBank/DDBJ whole genome shotgun (WGS) entry which is preliminary data.</text>
</comment>
<dbReference type="PANTHER" id="PTHR16172:SF41">
    <property type="entry name" value="MAJOR FACILITATOR SUPERFAMILY DOMAIN-CONTAINING PROTEIN 6-LIKE"/>
    <property type="match status" value="1"/>
</dbReference>
<dbReference type="Gene3D" id="1.20.1250.20">
    <property type="entry name" value="MFS general substrate transporter like domains"/>
    <property type="match status" value="1"/>
</dbReference>
<comment type="subcellular location">
    <subcellularLocation>
        <location evidence="1">Membrane</location>
        <topology evidence="1">Multi-pass membrane protein</topology>
    </subcellularLocation>
</comment>
<proteinExistence type="inferred from homology"/>
<keyword evidence="4 6" id="KW-1133">Transmembrane helix</keyword>
<keyword evidence="3 6" id="KW-0812">Transmembrane</keyword>